<dbReference type="AlphaFoldDB" id="A0A645C0P1"/>
<gene>
    <name evidence="1" type="ORF">SDC9_118135</name>
</gene>
<proteinExistence type="predicted"/>
<organism evidence="1">
    <name type="scientific">bioreactor metagenome</name>
    <dbReference type="NCBI Taxonomy" id="1076179"/>
    <lineage>
        <taxon>unclassified sequences</taxon>
        <taxon>metagenomes</taxon>
        <taxon>ecological metagenomes</taxon>
    </lineage>
</organism>
<reference evidence="1" key="1">
    <citation type="submission" date="2019-08" db="EMBL/GenBank/DDBJ databases">
        <authorList>
            <person name="Kucharzyk K."/>
            <person name="Murdoch R.W."/>
            <person name="Higgins S."/>
            <person name="Loffler F."/>
        </authorList>
    </citation>
    <scope>NUCLEOTIDE SEQUENCE</scope>
</reference>
<accession>A0A645C0P1</accession>
<name>A0A645C0P1_9ZZZZ</name>
<protein>
    <submittedName>
        <fullName evidence="1">Uncharacterized protein</fullName>
    </submittedName>
</protein>
<evidence type="ECO:0000313" key="1">
    <source>
        <dbReference type="EMBL" id="MPM71172.1"/>
    </source>
</evidence>
<dbReference type="EMBL" id="VSSQ01023942">
    <property type="protein sequence ID" value="MPM71172.1"/>
    <property type="molecule type" value="Genomic_DNA"/>
</dbReference>
<sequence>MAGKAAGPCHNAAVLRTKFQGHKRFILRLLQPVAVAVATRNFKLFCNHLYRHPFTGKAGVDCRVDLLLHIIHIAGHCTLARLCKNRMVLIFRCGVGVYIRNIHCLGGQLVPLCCPCPDAVGKLPVQPNQFYCHPQHPATIYLQCQRGCPKLVHNTRCLLGADCVTHQIAGEKTAARRNGGAGRTYFCHCHTSPF</sequence>
<comment type="caution">
    <text evidence="1">The sequence shown here is derived from an EMBL/GenBank/DDBJ whole genome shotgun (WGS) entry which is preliminary data.</text>
</comment>